<name>A0A1B7HZ90_9ENTR</name>
<dbReference type="EC" id="2.4.1.-" evidence="3"/>
<dbReference type="InterPro" id="IPR028098">
    <property type="entry name" value="Glyco_trans_4-like_N"/>
</dbReference>
<accession>A0A1B7HZ90</accession>
<evidence type="ECO:0000259" key="2">
    <source>
        <dbReference type="Pfam" id="PF13439"/>
    </source>
</evidence>
<comment type="caution">
    <text evidence="3">The sequence shown here is derived from an EMBL/GenBank/DDBJ whole genome shotgun (WGS) entry which is preliminary data.</text>
</comment>
<dbReference type="PATRIC" id="fig|1354253.4.peg.2310"/>
<dbReference type="SUPFAM" id="SSF53756">
    <property type="entry name" value="UDP-Glycosyltransferase/glycogen phosphorylase"/>
    <property type="match status" value="1"/>
</dbReference>
<proteinExistence type="predicted"/>
<dbReference type="GO" id="GO:0016757">
    <property type="term" value="F:glycosyltransferase activity"/>
    <property type="evidence" value="ECO:0007669"/>
    <property type="project" value="UniProtKB-KW"/>
</dbReference>
<protein>
    <submittedName>
        <fullName evidence="3">Glycosyltransferase</fullName>
        <ecNumber evidence="3">2.4.1.-</ecNumber>
    </submittedName>
</protein>
<dbReference type="PANTHER" id="PTHR46401">
    <property type="entry name" value="GLYCOSYLTRANSFERASE WBBK-RELATED"/>
    <property type="match status" value="1"/>
</dbReference>
<keyword evidence="1 3" id="KW-0808">Transferase</keyword>
<dbReference type="PANTHER" id="PTHR46401:SF2">
    <property type="entry name" value="GLYCOSYLTRANSFERASE WBBK-RELATED"/>
    <property type="match status" value="1"/>
</dbReference>
<dbReference type="GO" id="GO:0009103">
    <property type="term" value="P:lipopolysaccharide biosynthetic process"/>
    <property type="evidence" value="ECO:0007669"/>
    <property type="project" value="TreeGrafter"/>
</dbReference>
<feature type="domain" description="Glycosyltransferase subfamily 4-like N-terminal" evidence="2">
    <location>
        <begin position="26"/>
        <end position="190"/>
    </location>
</feature>
<gene>
    <name evidence="3" type="ORF">M977_02262</name>
</gene>
<dbReference type="RefSeq" id="WP_064515014.1">
    <property type="nucleotide sequence ID" value="NZ_LXEP01000021.1"/>
</dbReference>
<evidence type="ECO:0000256" key="1">
    <source>
        <dbReference type="ARBA" id="ARBA00022679"/>
    </source>
</evidence>
<dbReference type="Pfam" id="PF13439">
    <property type="entry name" value="Glyco_transf_4"/>
    <property type="match status" value="1"/>
</dbReference>
<organism evidence="3 4">
    <name type="scientific">Buttiauxella gaviniae ATCC 51604</name>
    <dbReference type="NCBI Taxonomy" id="1354253"/>
    <lineage>
        <taxon>Bacteria</taxon>
        <taxon>Pseudomonadati</taxon>
        <taxon>Pseudomonadota</taxon>
        <taxon>Gammaproteobacteria</taxon>
        <taxon>Enterobacterales</taxon>
        <taxon>Enterobacteriaceae</taxon>
        <taxon>Buttiauxella</taxon>
    </lineage>
</organism>
<dbReference type="Gene3D" id="3.40.50.2000">
    <property type="entry name" value="Glycogen Phosphorylase B"/>
    <property type="match status" value="2"/>
</dbReference>
<dbReference type="Pfam" id="PF13692">
    <property type="entry name" value="Glyco_trans_1_4"/>
    <property type="match status" value="1"/>
</dbReference>
<keyword evidence="3" id="KW-0328">Glycosyltransferase</keyword>
<reference evidence="3 4" key="1">
    <citation type="submission" date="2016-04" db="EMBL/GenBank/DDBJ databases">
        <title>ATOL: Assembling a taxonomically balanced genome-scale reconstruction of the evolutionary history of the Enterobacteriaceae.</title>
        <authorList>
            <person name="Plunkett G.III."/>
            <person name="Neeno-Eckwall E.C."/>
            <person name="Glasner J.D."/>
            <person name="Perna N.T."/>
        </authorList>
    </citation>
    <scope>NUCLEOTIDE SEQUENCE [LARGE SCALE GENOMIC DNA]</scope>
    <source>
        <strain evidence="3 4">ATCC 51604</strain>
    </source>
</reference>
<sequence>MIKLAYIDPYPVPDTRVASLQILQNIDAFARQELEVFLVTPKSHISTESLLGRSVSAGVTFFPLKDPRKKWYFPFNTQKIFFFNVLKWLKKNQVDAIYTRNLKMARFLLSKSLKIPVIFETHEIFAQSFKESHDLASKTNRRKYNNLLKNEHFVYQNAAAIIVLTSFLKEDIYSHYSVDTPCVIAPDGVDSIAAQEAYASSPHTRKEPSSIFYLGSLHPWKGLPIAISAMRHITGAKLTIAGGNAEQIEKLSAFAHQEGVAQKVEFLGYINPLHRFSEIAQHDICILPLTKTSIASRYTSPLKLFEYMAMRKSIVIADLPSIREVVDETSVFFAQSENSDDFGVVLQQVVDDRIESDKRAANALELSRSFTWDHRAQVIAKTIHNILHKF</sequence>
<evidence type="ECO:0000313" key="4">
    <source>
        <dbReference type="Proteomes" id="UP000078504"/>
    </source>
</evidence>
<dbReference type="EMBL" id="LXEP01000021">
    <property type="protein sequence ID" value="OAT21012.1"/>
    <property type="molecule type" value="Genomic_DNA"/>
</dbReference>
<dbReference type="Proteomes" id="UP000078504">
    <property type="component" value="Unassembled WGS sequence"/>
</dbReference>
<evidence type="ECO:0000313" key="3">
    <source>
        <dbReference type="EMBL" id="OAT21012.1"/>
    </source>
</evidence>
<dbReference type="AlphaFoldDB" id="A0A1B7HZ90"/>